<name>A0AAV8Q816_ENSVE</name>
<reference evidence="2 3" key="1">
    <citation type="submission" date="2022-12" db="EMBL/GenBank/DDBJ databases">
        <title>Chromosome-scale assembly of the Ensete ventricosum genome.</title>
        <authorList>
            <person name="Dussert Y."/>
            <person name="Stocks J."/>
            <person name="Wendawek A."/>
            <person name="Woldeyes F."/>
            <person name="Nichols R.A."/>
            <person name="Borrell J.S."/>
        </authorList>
    </citation>
    <scope>NUCLEOTIDE SEQUENCE [LARGE SCALE GENOMIC DNA]</scope>
    <source>
        <strain evidence="3">cv. Maze</strain>
        <tissue evidence="2">Seeds</tissue>
    </source>
</reference>
<dbReference type="AlphaFoldDB" id="A0AAV8Q816"/>
<evidence type="ECO:0000313" key="3">
    <source>
        <dbReference type="Proteomes" id="UP001222027"/>
    </source>
</evidence>
<dbReference type="PANTHER" id="PTHR37173:SF1">
    <property type="entry name" value="PROLINE-RICH FAMILY PROTEIN"/>
    <property type="match status" value="1"/>
</dbReference>
<accession>A0AAV8Q816</accession>
<comment type="caution">
    <text evidence="2">The sequence shown here is derived from an EMBL/GenBank/DDBJ whole genome shotgun (WGS) entry which is preliminary data.</text>
</comment>
<evidence type="ECO:0000256" key="1">
    <source>
        <dbReference type="SAM" id="MobiDB-lite"/>
    </source>
</evidence>
<protein>
    <submittedName>
        <fullName evidence="2">Uncharacterized protein</fullName>
    </submittedName>
</protein>
<feature type="compositionally biased region" description="Pro residues" evidence="1">
    <location>
        <begin position="73"/>
        <end position="83"/>
    </location>
</feature>
<feature type="region of interest" description="Disordered" evidence="1">
    <location>
        <begin position="1"/>
        <end position="87"/>
    </location>
</feature>
<sequence length="470" mass="51288">MASPTSSSSSAAPSSAQEPPPAAAAHPLPRPSFVSPPLRHPPLFSPQPLLGKPLNPPPPPPPQGFLYHHRGFPPRPAARPPPAATDQAVSVASPAGYIRNASPTAVMTFAAVTQARPFVYGASDQMVAQVHVPIHHVRPPPAPSAQQSATPLVVPRPAVAAAGPPQSIPAAALPKVTLLPSVSSTQENKNFKERDKIREDDIFMINDRKVRIPDGCTPSLYSLCRSWVRNGQSHEIQSNFGDAEKLLPRPLPASMIDSQVMKQHENDAETEVIEEEEPVGSVEELSERDLLERHIKHAKSVRARLRKERLRRIERVTVAVSRYSNLHSVYEATTGILHSSMSYLLFDAMHRNHAYDKGRHGRKRKPSNDEPMLTTFYFLVGPTKKHGTEHLVFKLHAFWLSIEPKAKLSSPGVDKAVGDVPREISIKLLFAQCGRSLPLHTFPSGDGLLSSLILDPGREFGASRLPGQGG</sequence>
<feature type="compositionally biased region" description="Pro residues" evidence="1">
    <location>
        <begin position="54"/>
        <end position="63"/>
    </location>
</feature>
<keyword evidence="3" id="KW-1185">Reference proteome</keyword>
<dbReference type="PANTHER" id="PTHR37173">
    <property type="entry name" value="HYDROXYPROLINE-RICH GLYCOPROTEIN FAMILY PROTEIN"/>
    <property type="match status" value="1"/>
</dbReference>
<feature type="compositionally biased region" description="Low complexity" evidence="1">
    <location>
        <begin position="1"/>
        <end position="27"/>
    </location>
</feature>
<evidence type="ECO:0000313" key="2">
    <source>
        <dbReference type="EMBL" id="KAJ8471172.1"/>
    </source>
</evidence>
<proteinExistence type="predicted"/>
<dbReference type="EMBL" id="JAQQAF010000007">
    <property type="protein sequence ID" value="KAJ8471172.1"/>
    <property type="molecule type" value="Genomic_DNA"/>
</dbReference>
<gene>
    <name evidence="2" type="ORF">OPV22_025515</name>
</gene>
<organism evidence="2 3">
    <name type="scientific">Ensete ventricosum</name>
    <name type="common">Abyssinian banana</name>
    <name type="synonym">Musa ensete</name>
    <dbReference type="NCBI Taxonomy" id="4639"/>
    <lineage>
        <taxon>Eukaryota</taxon>
        <taxon>Viridiplantae</taxon>
        <taxon>Streptophyta</taxon>
        <taxon>Embryophyta</taxon>
        <taxon>Tracheophyta</taxon>
        <taxon>Spermatophyta</taxon>
        <taxon>Magnoliopsida</taxon>
        <taxon>Liliopsida</taxon>
        <taxon>Zingiberales</taxon>
        <taxon>Musaceae</taxon>
        <taxon>Ensete</taxon>
    </lineage>
</organism>
<dbReference type="Proteomes" id="UP001222027">
    <property type="component" value="Unassembled WGS sequence"/>
</dbReference>